<protein>
    <submittedName>
        <fullName evidence="1">Uncharacterized protein</fullName>
    </submittedName>
</protein>
<comment type="caution">
    <text evidence="1">The sequence shown here is derived from an EMBL/GenBank/DDBJ whole genome shotgun (WGS) entry which is preliminary data.</text>
</comment>
<proteinExistence type="predicted"/>
<keyword evidence="2" id="KW-1185">Reference proteome</keyword>
<dbReference type="AlphaFoldDB" id="A0AAN5CBC7"/>
<name>A0AAN5CBC7_9BILA</name>
<evidence type="ECO:0000313" key="1">
    <source>
        <dbReference type="EMBL" id="GMR34941.1"/>
    </source>
</evidence>
<dbReference type="EMBL" id="BTRK01000002">
    <property type="protein sequence ID" value="GMR34941.1"/>
    <property type="molecule type" value="Genomic_DNA"/>
</dbReference>
<dbReference type="Proteomes" id="UP001328107">
    <property type="component" value="Unassembled WGS sequence"/>
</dbReference>
<organism evidence="1 2">
    <name type="scientific">Pristionchus mayeri</name>
    <dbReference type="NCBI Taxonomy" id="1317129"/>
    <lineage>
        <taxon>Eukaryota</taxon>
        <taxon>Metazoa</taxon>
        <taxon>Ecdysozoa</taxon>
        <taxon>Nematoda</taxon>
        <taxon>Chromadorea</taxon>
        <taxon>Rhabditida</taxon>
        <taxon>Rhabditina</taxon>
        <taxon>Diplogasteromorpha</taxon>
        <taxon>Diplogasteroidea</taxon>
        <taxon>Neodiplogasteridae</taxon>
        <taxon>Pristionchus</taxon>
    </lineage>
</organism>
<gene>
    <name evidence="1" type="ORF">PMAYCL1PPCAC_05136</name>
</gene>
<accession>A0AAN5CBC7</accession>
<evidence type="ECO:0000313" key="2">
    <source>
        <dbReference type="Proteomes" id="UP001328107"/>
    </source>
</evidence>
<sequence length="229" mass="26801">MVTYNRCELNYSLNKKFFVKASALVPEITVSEDFSTYFPFDCAKEHWERIRDDLNATGQIHAEFDIDQFGDTFRYHCRIVPYSPQPIVYSISSPGEDNLNLNNLPTEIIRLTIRLGQESSGPMRLMSHRWNSLSVEPLIHRNGLPAIKWLAWGFIYDSNKHYYGAKMRIEEQYIRYFGIESWTCEEVSARDKIVEVKSPISATIDLHTHIDHIDEYRCTRILNRSSNIE</sequence>
<reference evidence="2" key="1">
    <citation type="submission" date="2022-10" db="EMBL/GenBank/DDBJ databases">
        <title>Genome assembly of Pristionchus species.</title>
        <authorList>
            <person name="Yoshida K."/>
            <person name="Sommer R.J."/>
        </authorList>
    </citation>
    <scope>NUCLEOTIDE SEQUENCE [LARGE SCALE GENOMIC DNA]</scope>
    <source>
        <strain evidence="2">RS5460</strain>
    </source>
</reference>